<dbReference type="Pfam" id="PF00400">
    <property type="entry name" value="WD40"/>
    <property type="match status" value="2"/>
</dbReference>
<keyword evidence="12" id="KW-0732">Signal</keyword>
<comment type="subcellular location">
    <subcellularLocation>
        <location evidence="1">Nucleus</location>
    </subcellularLocation>
</comment>
<name>A0A8N4F5S9_ELAGV</name>
<dbReference type="GO" id="GO:0016740">
    <property type="term" value="F:transferase activity"/>
    <property type="evidence" value="ECO:0007669"/>
    <property type="project" value="UniProtKB-KW"/>
</dbReference>
<evidence type="ECO:0000256" key="1">
    <source>
        <dbReference type="ARBA" id="ARBA00004123"/>
    </source>
</evidence>
<dbReference type="GO" id="GO:0042802">
    <property type="term" value="F:identical protein binding"/>
    <property type="evidence" value="ECO:0007669"/>
    <property type="project" value="UniProtKB-ARBA"/>
</dbReference>
<evidence type="ECO:0000313" key="13">
    <source>
        <dbReference type="Proteomes" id="UP000504607"/>
    </source>
</evidence>
<dbReference type="SUPFAM" id="SSF56112">
    <property type="entry name" value="Protein kinase-like (PK-like)"/>
    <property type="match status" value="1"/>
</dbReference>
<dbReference type="GO" id="GO:0009585">
    <property type="term" value="P:red, far-red light phototransduction"/>
    <property type="evidence" value="ECO:0007669"/>
    <property type="project" value="UniProtKB-KW"/>
</dbReference>
<dbReference type="PRINTS" id="PR00320">
    <property type="entry name" value="GPROTEINBRPT"/>
</dbReference>
<evidence type="ECO:0000256" key="7">
    <source>
        <dbReference type="ARBA" id="ARBA00023242"/>
    </source>
</evidence>
<keyword evidence="8" id="KW-0607">Phytochrome signaling pathway</keyword>
<evidence type="ECO:0000256" key="12">
    <source>
        <dbReference type="SAM" id="SignalP"/>
    </source>
</evidence>
<feature type="repeat" description="WD" evidence="9">
    <location>
        <begin position="976"/>
        <end position="1009"/>
    </location>
</feature>
<reference evidence="14" key="1">
    <citation type="submission" date="2025-08" db="UniProtKB">
        <authorList>
            <consortium name="RefSeq"/>
        </authorList>
    </citation>
    <scope>IDENTIFICATION</scope>
</reference>
<feature type="coiled-coil region" evidence="10">
    <location>
        <begin position="638"/>
        <end position="665"/>
    </location>
</feature>
<dbReference type="GO" id="GO:0005634">
    <property type="term" value="C:nucleus"/>
    <property type="evidence" value="ECO:0007669"/>
    <property type="project" value="UniProtKB-SubCell"/>
</dbReference>
<dbReference type="PROSITE" id="PS00678">
    <property type="entry name" value="WD_REPEATS_1"/>
    <property type="match status" value="1"/>
</dbReference>
<dbReference type="InterPro" id="IPR001680">
    <property type="entry name" value="WD40_rpt"/>
</dbReference>
<dbReference type="RefSeq" id="XP_029119751.1">
    <property type="nucleotide sequence ID" value="XM_029263918.1"/>
</dbReference>
<feature type="repeat" description="WD" evidence="9">
    <location>
        <begin position="890"/>
        <end position="932"/>
    </location>
</feature>
<dbReference type="AlphaFoldDB" id="A0A8N4F5S9"/>
<evidence type="ECO:0000256" key="8">
    <source>
        <dbReference type="ARBA" id="ARBA00084091"/>
    </source>
</evidence>
<keyword evidence="3" id="KW-0808">Transferase</keyword>
<dbReference type="InterPro" id="IPR011009">
    <property type="entry name" value="Kinase-like_dom_sf"/>
</dbReference>
<dbReference type="InterPro" id="IPR015943">
    <property type="entry name" value="WD40/YVTN_repeat-like_dom_sf"/>
</dbReference>
<evidence type="ECO:0000256" key="4">
    <source>
        <dbReference type="ARBA" id="ARBA00022737"/>
    </source>
</evidence>
<gene>
    <name evidence="14" type="primary">LOC105039575</name>
</gene>
<evidence type="ECO:0000256" key="3">
    <source>
        <dbReference type="ARBA" id="ARBA00022679"/>
    </source>
</evidence>
<evidence type="ECO:0000256" key="11">
    <source>
        <dbReference type="SAM" id="MobiDB-lite"/>
    </source>
</evidence>
<keyword evidence="4" id="KW-0677">Repeat</keyword>
<dbReference type="InterPro" id="IPR020472">
    <property type="entry name" value="WD40_PAC1"/>
</dbReference>
<keyword evidence="13" id="KW-1185">Reference proteome</keyword>
<evidence type="ECO:0000256" key="10">
    <source>
        <dbReference type="SAM" id="Coils"/>
    </source>
</evidence>
<dbReference type="InterPro" id="IPR019775">
    <property type="entry name" value="WD40_repeat_CS"/>
</dbReference>
<dbReference type="PROSITE" id="PS50082">
    <property type="entry name" value="WD_REPEATS_2"/>
    <property type="match status" value="2"/>
</dbReference>
<feature type="region of interest" description="Disordered" evidence="11">
    <location>
        <begin position="41"/>
        <end position="69"/>
    </location>
</feature>
<dbReference type="GeneID" id="105039575"/>
<accession>A0A8N4F5S9</accession>
<organism evidence="13 14">
    <name type="scientific">Elaeis guineensis var. tenera</name>
    <name type="common">Oil palm</name>
    <dbReference type="NCBI Taxonomy" id="51953"/>
    <lineage>
        <taxon>Eukaryota</taxon>
        <taxon>Viridiplantae</taxon>
        <taxon>Streptophyta</taxon>
        <taxon>Embryophyta</taxon>
        <taxon>Tracheophyta</taxon>
        <taxon>Spermatophyta</taxon>
        <taxon>Magnoliopsida</taxon>
        <taxon>Liliopsida</taxon>
        <taxon>Arecaceae</taxon>
        <taxon>Arecoideae</taxon>
        <taxon>Cocoseae</taxon>
        <taxon>Elaeidinae</taxon>
        <taxon>Elaeis</taxon>
    </lineage>
</organism>
<dbReference type="Proteomes" id="UP000504607">
    <property type="component" value="Chromosome 1"/>
</dbReference>
<dbReference type="PANTHER" id="PTHR44218:SF6">
    <property type="entry name" value="PROTEIN SUPPRESSOR OF PHYA-105 1"/>
    <property type="match status" value="1"/>
</dbReference>
<evidence type="ECO:0000256" key="6">
    <source>
        <dbReference type="ARBA" id="ARBA00023054"/>
    </source>
</evidence>
<feature type="signal peptide" evidence="12">
    <location>
        <begin position="1"/>
        <end position="20"/>
    </location>
</feature>
<dbReference type="Gene3D" id="2.130.10.10">
    <property type="entry name" value="YVTN repeat-like/Quinoprotein amine dehydrogenase"/>
    <property type="match status" value="1"/>
</dbReference>
<keyword evidence="5" id="KW-0833">Ubl conjugation pathway</keyword>
<evidence type="ECO:0000256" key="9">
    <source>
        <dbReference type="PROSITE-ProRule" id="PRU00221"/>
    </source>
</evidence>
<dbReference type="SMART" id="SM00320">
    <property type="entry name" value="WD40"/>
    <property type="match status" value="7"/>
</dbReference>
<evidence type="ECO:0000256" key="5">
    <source>
        <dbReference type="ARBA" id="ARBA00022786"/>
    </source>
</evidence>
<dbReference type="SUPFAM" id="SSF50978">
    <property type="entry name" value="WD40 repeat-like"/>
    <property type="match status" value="1"/>
</dbReference>
<sequence length="1115" mass="124747">MQLWILLRLCLAHLVPEVCPSYSVQVLHLNRMEGNAEVSETIESSMEATHLKRKENDQSPPQPDTHNPLQTAAPVVSRQVVWPEGFSLLDSPDMFLETIAGKNLSYGTASQSGSEPLWASPRSSNDPGVMVEELTLKNYKNPNLSIGDSSVSGEKPLVRKSLWQNFRRLAGGQRDVAAKESSTMGHQEDAGKIILSPPRIQRPPPCTQLDPNNYKFSEHLAESDNQMASSNALTRSPYGIRTKVLSAPGFPQVLVKNSLKGKGVAYRYQGTYQAPGMMIQSQNIERPSGNVDIVSNSSHRPSGKADGMALFAGCSGRVSNSHDDGISLREWLKPKHKKINKIERLRIFKQILELVDSCHAQGLALQHLRPSYFIIMPSNQVNYIGSFVPQGQMEQLSASASQDFHPLENHLKRKVYMEQNKDAHEIFMSKHQKLNEHHSTSTQHHVYPPTGGLKGEDHNGEIDVIISRERNSMCDLREQVGFGESYDTCNLSCTPSKPNSRTQQSISEILNLEGRWYASPEETNDSICTFSSNIYSLGVLLFELFCYFETWEVHSAAMSDLRHRILPQNFLSKSPKEAGFCLWLLHPVPSSRPKSRDVLLCDLICEGRDLSSLDHSTAAVDEKDAEADLLLHFLLSLKEQKEKRTAKLEADLGRLKADVEEAERRHLSRANFVSNGKDLLHNISDISDMYSCKGRVNVEDISSMSRSSIYQERLMRNMDQLESAYFSMRSRVEMLETHAPTRPDIDVLKIRDKCYGFENGTDMLTESTDCLGAFFDGLCKYARHNKFEVRGSLKNVDILNSANVICSLSFDRDEDYFAAAGVSKKIKIFEFDALLNDDVDIHYPLIEMSSRSKLSCVCWNNYIKNYLASTDHEGVVQLWDASTGQGFAQFIEHRKRAWSVNFSQVDPTKLASGSDDCSVKLWSINEKNCIDTIRNVANVCCVQFSSHSSHLLAFGSADYKIYCYDLRHTRIPWCTLSGHGKAVSYVKFLDAETLVSASTDNNLKLWDLNRTNTGGLSNGACTLTFSGHTNEKNFVGLSVSDGYIACGSETNEVYAYYKTFPMPITSHQFGSIDPITGQETSDDNGQFVSSVCWRGRSDMVIAANSSGSIKVLQMV</sequence>
<evidence type="ECO:0000256" key="2">
    <source>
        <dbReference type="ARBA" id="ARBA00022574"/>
    </source>
</evidence>
<protein>
    <submittedName>
        <fullName evidence="14">Protein SPA1-RELATED 4 isoform X1</fullName>
    </submittedName>
</protein>
<keyword evidence="7" id="KW-0539">Nucleus</keyword>
<keyword evidence="6 10" id="KW-0175">Coiled coil</keyword>
<dbReference type="FunFam" id="2.130.10.10:FF:000090">
    <property type="entry name" value="E3 ubiquitin-protein ligase RFWD2 isoform X1"/>
    <property type="match status" value="1"/>
</dbReference>
<dbReference type="PANTHER" id="PTHR44218">
    <property type="entry name" value="PROTEIN SPA1-RELATED 2"/>
    <property type="match status" value="1"/>
</dbReference>
<dbReference type="OrthoDB" id="273771at2759"/>
<keyword evidence="2 9" id="KW-0853">WD repeat</keyword>
<dbReference type="Gene3D" id="1.10.510.10">
    <property type="entry name" value="Transferase(Phosphotransferase) domain 1"/>
    <property type="match status" value="1"/>
</dbReference>
<dbReference type="PROSITE" id="PS50294">
    <property type="entry name" value="WD_REPEATS_REGION"/>
    <property type="match status" value="1"/>
</dbReference>
<dbReference type="GO" id="GO:0009640">
    <property type="term" value="P:photomorphogenesis"/>
    <property type="evidence" value="ECO:0007669"/>
    <property type="project" value="InterPro"/>
</dbReference>
<feature type="chain" id="PRO_5035466477" evidence="12">
    <location>
        <begin position="21"/>
        <end position="1115"/>
    </location>
</feature>
<dbReference type="InterPro" id="IPR036322">
    <property type="entry name" value="WD40_repeat_dom_sf"/>
</dbReference>
<proteinExistence type="predicted"/>
<dbReference type="InterPro" id="IPR044630">
    <property type="entry name" value="SPA1/2/3/4"/>
</dbReference>
<evidence type="ECO:0000313" key="14">
    <source>
        <dbReference type="RefSeq" id="XP_029119751.1"/>
    </source>
</evidence>